<dbReference type="PANTHER" id="PTHR43537">
    <property type="entry name" value="TRANSCRIPTIONAL REGULATOR, GNTR FAMILY"/>
    <property type="match status" value="1"/>
</dbReference>
<dbReference type="CDD" id="cd07377">
    <property type="entry name" value="WHTH_GntR"/>
    <property type="match status" value="1"/>
</dbReference>
<keyword evidence="6" id="KW-1185">Reference proteome</keyword>
<comment type="caution">
    <text evidence="5">The sequence shown here is derived from an EMBL/GenBank/DDBJ whole genome shotgun (WGS) entry which is preliminary data.</text>
</comment>
<dbReference type="Gene3D" id="1.10.10.10">
    <property type="entry name" value="Winged helix-like DNA-binding domain superfamily/Winged helix DNA-binding domain"/>
    <property type="match status" value="1"/>
</dbReference>
<accession>A0A7W7VM23</accession>
<dbReference type="SMART" id="SM00345">
    <property type="entry name" value="HTH_GNTR"/>
    <property type="match status" value="1"/>
</dbReference>
<dbReference type="SUPFAM" id="SSF46785">
    <property type="entry name" value="Winged helix' DNA-binding domain"/>
    <property type="match status" value="1"/>
</dbReference>
<protein>
    <submittedName>
        <fullName evidence="5">DNA-binding FadR family transcriptional regulator</fullName>
    </submittedName>
</protein>
<dbReference type="AlphaFoldDB" id="A0A7W7VM23"/>
<evidence type="ECO:0000256" key="2">
    <source>
        <dbReference type="ARBA" id="ARBA00023125"/>
    </source>
</evidence>
<dbReference type="Proteomes" id="UP000552644">
    <property type="component" value="Unassembled WGS sequence"/>
</dbReference>
<gene>
    <name evidence="5" type="ORF">FHS44_002446</name>
</gene>
<dbReference type="InterPro" id="IPR036388">
    <property type="entry name" value="WH-like_DNA-bd_sf"/>
</dbReference>
<dbReference type="SUPFAM" id="SSF48008">
    <property type="entry name" value="GntR ligand-binding domain-like"/>
    <property type="match status" value="1"/>
</dbReference>
<dbReference type="Gene3D" id="1.20.120.530">
    <property type="entry name" value="GntR ligand-binding domain-like"/>
    <property type="match status" value="1"/>
</dbReference>
<proteinExistence type="predicted"/>
<dbReference type="SMART" id="SM00895">
    <property type="entry name" value="FCD"/>
    <property type="match status" value="1"/>
</dbReference>
<keyword evidence="1" id="KW-0805">Transcription regulation</keyword>
<evidence type="ECO:0000313" key="5">
    <source>
        <dbReference type="EMBL" id="MBB4915361.1"/>
    </source>
</evidence>
<dbReference type="InterPro" id="IPR000524">
    <property type="entry name" value="Tscrpt_reg_HTH_GntR"/>
</dbReference>
<dbReference type="PRINTS" id="PR00035">
    <property type="entry name" value="HTHGNTR"/>
</dbReference>
<dbReference type="Pfam" id="PF00392">
    <property type="entry name" value="GntR"/>
    <property type="match status" value="1"/>
</dbReference>
<dbReference type="GO" id="GO:0003677">
    <property type="term" value="F:DNA binding"/>
    <property type="evidence" value="ECO:0007669"/>
    <property type="project" value="UniProtKB-KW"/>
</dbReference>
<dbReference type="InterPro" id="IPR008920">
    <property type="entry name" value="TF_FadR/GntR_C"/>
</dbReference>
<dbReference type="InterPro" id="IPR011711">
    <property type="entry name" value="GntR_C"/>
</dbReference>
<keyword evidence="2 5" id="KW-0238">DNA-binding</keyword>
<dbReference type="PROSITE" id="PS50949">
    <property type="entry name" value="HTH_GNTR"/>
    <property type="match status" value="1"/>
</dbReference>
<feature type="domain" description="HTH gntR-type" evidence="4">
    <location>
        <begin position="9"/>
        <end position="77"/>
    </location>
</feature>
<evidence type="ECO:0000256" key="3">
    <source>
        <dbReference type="ARBA" id="ARBA00023163"/>
    </source>
</evidence>
<dbReference type="RefSeq" id="WP_184714031.1">
    <property type="nucleotide sequence ID" value="NZ_JACHJP010000002.1"/>
</dbReference>
<dbReference type="EMBL" id="JACHJP010000002">
    <property type="protein sequence ID" value="MBB4915361.1"/>
    <property type="molecule type" value="Genomic_DNA"/>
</dbReference>
<reference evidence="5 6" key="1">
    <citation type="submission" date="2020-08" db="EMBL/GenBank/DDBJ databases">
        <title>Genomic Encyclopedia of Type Strains, Phase III (KMG-III): the genomes of soil and plant-associated and newly described type strains.</title>
        <authorList>
            <person name="Whitman W."/>
        </authorList>
    </citation>
    <scope>NUCLEOTIDE SEQUENCE [LARGE SCALE GENOMIC DNA]</scope>
    <source>
        <strain evidence="5 6">CECT 8840</strain>
    </source>
</reference>
<name>A0A7W7VM23_9ACTN</name>
<evidence type="ECO:0000256" key="1">
    <source>
        <dbReference type="ARBA" id="ARBA00023015"/>
    </source>
</evidence>
<evidence type="ECO:0000259" key="4">
    <source>
        <dbReference type="PROSITE" id="PS50949"/>
    </source>
</evidence>
<evidence type="ECO:0000313" key="6">
    <source>
        <dbReference type="Proteomes" id="UP000552644"/>
    </source>
</evidence>
<sequence>MTLNPLTRSPLADQAARTLREQVASGHWPVGTRLPGENELARQLGVGRSTVREAIRALAGAGMLQTRQGSGVFVVATRPVEDLRTTLRRASAVHLFEVRALLEVEAAGLAALRRDDEDLAALDRALAARHAAAHGDDEEFVAADVALHTAVVAAAHNPVLTELFSAFEPALRDGLLDLVRLLPLRHDRPDPGADSHTALVDAVRRGDAERASGIMREEVKHNLTLLRGAEN</sequence>
<keyword evidence="3" id="KW-0804">Transcription</keyword>
<dbReference type="Pfam" id="PF07729">
    <property type="entry name" value="FCD"/>
    <property type="match status" value="1"/>
</dbReference>
<dbReference type="InterPro" id="IPR036390">
    <property type="entry name" value="WH_DNA-bd_sf"/>
</dbReference>
<dbReference type="PANTHER" id="PTHR43537:SF5">
    <property type="entry name" value="UXU OPERON TRANSCRIPTIONAL REGULATOR"/>
    <property type="match status" value="1"/>
</dbReference>
<organism evidence="5 6">
    <name type="scientific">Streptosporangium saharense</name>
    <dbReference type="NCBI Taxonomy" id="1706840"/>
    <lineage>
        <taxon>Bacteria</taxon>
        <taxon>Bacillati</taxon>
        <taxon>Actinomycetota</taxon>
        <taxon>Actinomycetes</taxon>
        <taxon>Streptosporangiales</taxon>
        <taxon>Streptosporangiaceae</taxon>
        <taxon>Streptosporangium</taxon>
    </lineage>
</organism>
<dbReference type="GO" id="GO:0003700">
    <property type="term" value="F:DNA-binding transcription factor activity"/>
    <property type="evidence" value="ECO:0007669"/>
    <property type="project" value="InterPro"/>
</dbReference>